<keyword evidence="2" id="KW-1185">Reference proteome</keyword>
<evidence type="ECO:0000313" key="1">
    <source>
        <dbReference type="EMBL" id="ANZ77242.1"/>
    </source>
</evidence>
<sequence length="163" mass="18946">MFKTYTAVVYNLRLLRDSADTGGPRSGSGSLEQEKPNREEYIKYLENRIMELQSSTCTSAGVNHLKKTNCDQIFLKNHYQYSQNRYGVVTRYHSILANKFAESVHAILTAQESEDLATPRVQYYGWNMSGGHYLKQRTLPPFDPLIDLVRDFRLCSWLIDFFF</sequence>
<organism evidence="1 2">
    <name type="scientific">Komagataella pastoris</name>
    <name type="common">Yeast</name>
    <name type="synonym">Pichia pastoris</name>
    <dbReference type="NCBI Taxonomy" id="4922"/>
    <lineage>
        <taxon>Eukaryota</taxon>
        <taxon>Fungi</taxon>
        <taxon>Dikarya</taxon>
        <taxon>Ascomycota</taxon>
        <taxon>Saccharomycotina</taxon>
        <taxon>Pichiomycetes</taxon>
        <taxon>Pichiales</taxon>
        <taxon>Pichiaceae</taxon>
        <taxon>Komagataella</taxon>
    </lineage>
</organism>
<name>A0A1B2JGX2_PICPA</name>
<dbReference type="Proteomes" id="UP000094565">
    <property type="component" value="Chromosome 3"/>
</dbReference>
<evidence type="ECO:0000313" key="2">
    <source>
        <dbReference type="Proteomes" id="UP000094565"/>
    </source>
</evidence>
<dbReference type="OrthoDB" id="4064873at2759"/>
<accession>A0A1B2JGX2</accession>
<dbReference type="AlphaFoldDB" id="A0A1B2JGX2"/>
<gene>
    <name evidence="1" type="primary">STB4</name>
    <name evidence="1" type="ORF">ATY40_BA7504347</name>
</gene>
<protein>
    <submittedName>
        <fullName evidence="1">BA75_04347T0</fullName>
    </submittedName>
</protein>
<proteinExistence type="predicted"/>
<reference evidence="1 2" key="1">
    <citation type="submission" date="2016-02" db="EMBL/GenBank/DDBJ databases">
        <title>Comparative genomic and transcriptomic foundation for Pichia pastoris.</title>
        <authorList>
            <person name="Love K.R."/>
            <person name="Shah K.A."/>
            <person name="Whittaker C.A."/>
            <person name="Wu J."/>
            <person name="Bartlett M.C."/>
            <person name="Ma D."/>
            <person name="Leeson R.L."/>
            <person name="Priest M."/>
            <person name="Young S.K."/>
            <person name="Love J.C."/>
        </authorList>
    </citation>
    <scope>NUCLEOTIDE SEQUENCE [LARGE SCALE GENOMIC DNA]</scope>
    <source>
        <strain evidence="1 2">ATCC 28485</strain>
    </source>
</reference>
<dbReference type="EMBL" id="CP014586">
    <property type="protein sequence ID" value="ANZ77242.1"/>
    <property type="molecule type" value="Genomic_DNA"/>
</dbReference>